<dbReference type="InterPro" id="IPR028082">
    <property type="entry name" value="Peripla_BP_I"/>
</dbReference>
<dbReference type="Pfam" id="PF13377">
    <property type="entry name" value="Peripla_BP_3"/>
    <property type="match status" value="1"/>
</dbReference>
<dbReference type="PANTHER" id="PTHR30146:SF138">
    <property type="entry name" value="TRANSCRIPTIONAL REGULATORY PROTEIN"/>
    <property type="match status" value="1"/>
</dbReference>
<feature type="domain" description="HTH lacI-type" evidence="4">
    <location>
        <begin position="17"/>
        <end position="71"/>
    </location>
</feature>
<comment type="caution">
    <text evidence="5">The sequence shown here is derived from an EMBL/GenBank/DDBJ whole genome shotgun (WGS) entry which is preliminary data.</text>
</comment>
<keyword evidence="1" id="KW-0805">Transcription regulation</keyword>
<accession>A0ABU0FL78</accession>
<sequence>MDIAAATRGAFAVKRSTPLAAIAASLGLSTSTVSRALRRPELVKPETRTAIMIAAKKAGYSVDLERQPPKARIGSIGLVVPDIENPFFSVLLKSVLHELRRHGVSLVLADTNEEPLGESEIISTMLPRVDGLILASSRLDEAEIVELVRNKPLVLVNREVEGIPSVVIDPSSGTRQAVEHLAALGHKRIVYVEGPVASLSNRQRRDSFREAMQALGLDAAGIGPYAPRFEGGVQAADIAVARGCTAIIAYNDLMAFGIMSRLASRGVKVPDDMSVIGFDDVPAASIWSPPLTSVTGSTTETGKMATQSLIRLIGGKAREPHVSRRVLSQLVVRASTGACPLG</sequence>
<gene>
    <name evidence="5" type="ORF">J3R73_004592</name>
</gene>
<evidence type="ECO:0000259" key="4">
    <source>
        <dbReference type="PROSITE" id="PS50932"/>
    </source>
</evidence>
<name>A0ABU0FL78_9HYPH</name>
<dbReference type="CDD" id="cd01392">
    <property type="entry name" value="HTH_LacI"/>
    <property type="match status" value="1"/>
</dbReference>
<organism evidence="5 6">
    <name type="scientific">Labrys monachus</name>
    <dbReference type="NCBI Taxonomy" id="217067"/>
    <lineage>
        <taxon>Bacteria</taxon>
        <taxon>Pseudomonadati</taxon>
        <taxon>Pseudomonadota</taxon>
        <taxon>Alphaproteobacteria</taxon>
        <taxon>Hyphomicrobiales</taxon>
        <taxon>Xanthobacteraceae</taxon>
        <taxon>Labrys</taxon>
    </lineage>
</organism>
<reference evidence="5 6" key="1">
    <citation type="submission" date="2023-07" db="EMBL/GenBank/DDBJ databases">
        <title>Genomic Encyclopedia of Type Strains, Phase IV (KMG-IV): sequencing the most valuable type-strain genomes for metagenomic binning, comparative biology and taxonomic classification.</title>
        <authorList>
            <person name="Goeker M."/>
        </authorList>
    </citation>
    <scope>NUCLEOTIDE SEQUENCE [LARGE SCALE GENOMIC DNA]</scope>
    <source>
        <strain evidence="5 6">DSM 5896</strain>
    </source>
</reference>
<evidence type="ECO:0000256" key="3">
    <source>
        <dbReference type="ARBA" id="ARBA00023163"/>
    </source>
</evidence>
<evidence type="ECO:0000256" key="2">
    <source>
        <dbReference type="ARBA" id="ARBA00023125"/>
    </source>
</evidence>
<dbReference type="Gene3D" id="3.40.50.2300">
    <property type="match status" value="2"/>
</dbReference>
<dbReference type="InterPro" id="IPR000843">
    <property type="entry name" value="HTH_LacI"/>
</dbReference>
<proteinExistence type="predicted"/>
<dbReference type="SUPFAM" id="SSF53822">
    <property type="entry name" value="Periplasmic binding protein-like I"/>
    <property type="match status" value="1"/>
</dbReference>
<dbReference type="PROSITE" id="PS50932">
    <property type="entry name" value="HTH_LACI_2"/>
    <property type="match status" value="1"/>
</dbReference>
<keyword evidence="6" id="KW-1185">Reference proteome</keyword>
<dbReference type="InterPro" id="IPR010982">
    <property type="entry name" value="Lambda_DNA-bd_dom_sf"/>
</dbReference>
<evidence type="ECO:0000313" key="6">
    <source>
        <dbReference type="Proteomes" id="UP001237448"/>
    </source>
</evidence>
<keyword evidence="3" id="KW-0804">Transcription</keyword>
<dbReference type="Proteomes" id="UP001237448">
    <property type="component" value="Unassembled WGS sequence"/>
</dbReference>
<dbReference type="EMBL" id="JAUSVK010000001">
    <property type="protein sequence ID" value="MDQ0394800.1"/>
    <property type="molecule type" value="Genomic_DNA"/>
</dbReference>
<dbReference type="InterPro" id="IPR046335">
    <property type="entry name" value="LacI/GalR-like_sensor"/>
</dbReference>
<dbReference type="Gene3D" id="1.10.260.40">
    <property type="entry name" value="lambda repressor-like DNA-binding domains"/>
    <property type="match status" value="1"/>
</dbReference>
<evidence type="ECO:0000313" key="5">
    <source>
        <dbReference type="EMBL" id="MDQ0394800.1"/>
    </source>
</evidence>
<evidence type="ECO:0000256" key="1">
    <source>
        <dbReference type="ARBA" id="ARBA00023015"/>
    </source>
</evidence>
<dbReference type="Pfam" id="PF00356">
    <property type="entry name" value="LacI"/>
    <property type="match status" value="1"/>
</dbReference>
<keyword evidence="2" id="KW-0238">DNA-binding</keyword>
<dbReference type="SMART" id="SM00354">
    <property type="entry name" value="HTH_LACI"/>
    <property type="match status" value="1"/>
</dbReference>
<dbReference type="RefSeq" id="WP_307432532.1">
    <property type="nucleotide sequence ID" value="NZ_JAUSVK010000001.1"/>
</dbReference>
<dbReference type="CDD" id="cd06267">
    <property type="entry name" value="PBP1_LacI_sugar_binding-like"/>
    <property type="match status" value="1"/>
</dbReference>
<protein>
    <submittedName>
        <fullName evidence="5">LacI family transcriptional regulator</fullName>
    </submittedName>
</protein>
<dbReference type="SUPFAM" id="SSF47413">
    <property type="entry name" value="lambda repressor-like DNA-binding domains"/>
    <property type="match status" value="1"/>
</dbReference>
<dbReference type="PANTHER" id="PTHR30146">
    <property type="entry name" value="LACI-RELATED TRANSCRIPTIONAL REPRESSOR"/>
    <property type="match status" value="1"/>
</dbReference>